<proteinExistence type="predicted"/>
<comment type="caution">
    <text evidence="2">The sequence shown here is derived from an EMBL/GenBank/DDBJ whole genome shotgun (WGS) entry which is preliminary data.</text>
</comment>
<sequence>MESINAAGQVSQLPTFPLLSQDSVPVVALVKDSIIRTASGVVTETGKRSLSTLSNTVRSPLSGVKQRIKQAISLPSVEKPSLKEILSSHKLAVTQETQVDRTYWGTGYYMLNRLMLEGSIQVAKIPLAVKFLHQNYSYPSVSYTNNFQVTFDKEAFLDNYRKQLAGKIKIDKEIPKDKLLQLARQAAEKTVSRTLDSMKQDFMAGFQQRLPGLDTIRDFSTRNVGGVFQSIIGNDYSNKIAEKQRYLKQLETNLSSGTLDARDTAMIPGLKKEIAMFYKLLSYYKKYQALQKQMNLVDLENRLNSEEAARAQQLSRMLNDPSSLQQLAADRLPLSGLEKIFLYVNSMNMGQHTITLSPLSLNGYLTNGVSMEFFKENKYLFLLVGKERDLPAVYDRPYFSMMRPNDHIASGIRVGRGALKEDHIHLSIFNFRQSKVPHPEGTFEMPSKSSMVMGLSNRFRINETSVVSVELSKSSAVLTDALYGNDTVGNKRSALAGLADMKNFGQSVAVIASYSGEFTKQALNVEANVSKVASAYYNPGAAFMPGGTTEGALSLRKSFMKNKLVINARGNWRDYAFSTMPSSRWRNNSYLLETRIRLTNSQQLSFRYQPVRGVHITPTERRNNNVTDRITGEFSFQKRLRNTFYRNTMSLTYNRSRYLWAGDSTANLKAATITSMQSVTIGQQLLYGNVTYTYSQNPGGPAYLNSLLNTDIGITYMLGKKISSTSGLNYSNMQRFYEQAGFRQSLSANLNSHLAMSLFVDCRFNIKQYETYYDDLVRVDWSIKYNF</sequence>
<gene>
    <name evidence="2" type="ORF">DF182_21450</name>
</gene>
<evidence type="ECO:0000313" key="2">
    <source>
        <dbReference type="EMBL" id="RBL89104.1"/>
    </source>
</evidence>
<feature type="coiled-coil region" evidence="1">
    <location>
        <begin position="289"/>
        <end position="316"/>
    </location>
</feature>
<keyword evidence="3" id="KW-1185">Reference proteome</keyword>
<dbReference type="RefSeq" id="WP_147243500.1">
    <property type="nucleotide sequence ID" value="NZ_QFFJ01000002.1"/>
</dbReference>
<dbReference type="EMBL" id="QFFJ01000002">
    <property type="protein sequence ID" value="RBL89104.1"/>
    <property type="molecule type" value="Genomic_DNA"/>
</dbReference>
<name>A0A365XTS5_9BACT</name>
<organism evidence="2 3">
    <name type="scientific">Chitinophaga flava</name>
    <dbReference type="NCBI Taxonomy" id="2259036"/>
    <lineage>
        <taxon>Bacteria</taxon>
        <taxon>Pseudomonadati</taxon>
        <taxon>Bacteroidota</taxon>
        <taxon>Chitinophagia</taxon>
        <taxon>Chitinophagales</taxon>
        <taxon>Chitinophagaceae</taxon>
        <taxon>Chitinophaga</taxon>
    </lineage>
</organism>
<evidence type="ECO:0000313" key="3">
    <source>
        <dbReference type="Proteomes" id="UP000253410"/>
    </source>
</evidence>
<dbReference type="Proteomes" id="UP000253410">
    <property type="component" value="Unassembled WGS sequence"/>
</dbReference>
<dbReference type="AlphaFoldDB" id="A0A365XTS5"/>
<accession>A0A365XTS5</accession>
<dbReference type="OrthoDB" id="730885at2"/>
<protein>
    <submittedName>
        <fullName evidence="2">Uncharacterized protein</fullName>
    </submittedName>
</protein>
<reference evidence="2 3" key="1">
    <citation type="submission" date="2018-05" db="EMBL/GenBank/DDBJ databases">
        <title>Chitinophaga sp. K3CV102501T nov., isolated from isolated from a monsoon evergreen broad-leaved forest soil.</title>
        <authorList>
            <person name="Lv Y."/>
        </authorList>
    </citation>
    <scope>NUCLEOTIDE SEQUENCE [LARGE SCALE GENOMIC DNA]</scope>
    <source>
        <strain evidence="2 3">GDMCC 1.1325</strain>
    </source>
</reference>
<evidence type="ECO:0000256" key="1">
    <source>
        <dbReference type="SAM" id="Coils"/>
    </source>
</evidence>
<keyword evidence="1" id="KW-0175">Coiled coil</keyword>